<dbReference type="AlphaFoldDB" id="A0A0Q9YA67"/>
<sequence length="209" mass="24094">MLDSYTKMVVPCTNISSMGNHCTAFEYLQSLAVPMMTEVKDKVLPTQEWSGLAFYSDSILFASKTSFVEAVIPFEYLYPLPMHLEGFIGMGSYRDKIFAVLDLKALFWKKSSVYNADSRIIICRYQEQRIGVLVCRCLGLRRFNLSTKTQVELSQQVPYQRFVKHLFYAEGERFAVLDMAKLFGEIQIGNLIKKEKNTVTKNIKNYDNE</sequence>
<dbReference type="Proteomes" id="UP000051494">
    <property type="component" value="Unassembled WGS sequence"/>
</dbReference>
<dbReference type="Pfam" id="PF01584">
    <property type="entry name" value="CheW"/>
    <property type="match status" value="1"/>
</dbReference>
<evidence type="ECO:0000313" key="4">
    <source>
        <dbReference type="Proteomes" id="UP000051494"/>
    </source>
</evidence>
<dbReference type="EMBL" id="LKHV01000014">
    <property type="protein sequence ID" value="KRG17622.1"/>
    <property type="molecule type" value="Genomic_DNA"/>
</dbReference>
<dbReference type="EMBL" id="LKHV02000001">
    <property type="protein sequence ID" value="MCS5707421.1"/>
    <property type="molecule type" value="Genomic_DNA"/>
</dbReference>
<organism evidence="2">
    <name type="scientific">Candidatus Berkiella cookevillensis</name>
    <dbReference type="NCBI Taxonomy" id="437022"/>
    <lineage>
        <taxon>Bacteria</taxon>
        <taxon>Pseudomonadati</taxon>
        <taxon>Pseudomonadota</taxon>
        <taxon>Gammaproteobacteria</taxon>
        <taxon>Candidatus Berkiellales</taxon>
        <taxon>Candidatus Berkiellaceae</taxon>
        <taxon>Candidatus Berkiella</taxon>
    </lineage>
</organism>
<feature type="domain" description="CheW-like" evidence="1">
    <location>
        <begin position="48"/>
        <end position="188"/>
    </location>
</feature>
<reference evidence="2" key="1">
    <citation type="submission" date="2015-09" db="EMBL/GenBank/DDBJ databases">
        <title>Draft Genome Sequences of Two Novel Amoeba-resistant Intranuclear Bacteria, Candidatus Berkiella cookevillensis and Candidatus Berkiella aquae.</title>
        <authorList>
            <person name="Mehari Y.T."/>
            <person name="Arivett B.A."/>
            <person name="Farone A.L."/>
            <person name="Gunderson J.H."/>
            <person name="Farone M.B."/>
        </authorList>
    </citation>
    <scope>NUCLEOTIDE SEQUENCE [LARGE SCALE GENOMIC DNA]</scope>
    <source>
        <strain evidence="2">CC99</strain>
    </source>
</reference>
<dbReference type="OrthoDB" id="5298045at2"/>
<dbReference type="STRING" id="437022.CC99x_02221"/>
<evidence type="ECO:0000313" key="3">
    <source>
        <dbReference type="EMBL" id="MCS5707421.1"/>
    </source>
</evidence>
<dbReference type="SUPFAM" id="SSF50341">
    <property type="entry name" value="CheW-like"/>
    <property type="match status" value="1"/>
</dbReference>
<dbReference type="PROSITE" id="PS50851">
    <property type="entry name" value="CHEW"/>
    <property type="match status" value="1"/>
</dbReference>
<dbReference type="Gene3D" id="2.30.30.40">
    <property type="entry name" value="SH3 Domains"/>
    <property type="match status" value="1"/>
</dbReference>
<reference evidence="3" key="3">
    <citation type="submission" date="2021-06" db="EMBL/GenBank/DDBJ databases">
        <title>Genomic Description and Analysis of Intracellular Bacteria, Candidatus Berkiella cookevillensis and Candidatus Berkiella aquae.</title>
        <authorList>
            <person name="Kidane D.T."/>
            <person name="Mehari Y.T."/>
            <person name="Rice F.C."/>
            <person name="Arivett B.A."/>
            <person name="Farone A.L."/>
            <person name="Berk S.G."/>
            <person name="Farone M.B."/>
        </authorList>
    </citation>
    <scope>NUCLEOTIDE SEQUENCE</scope>
    <source>
        <strain evidence="3">CC99</strain>
    </source>
</reference>
<protein>
    <submittedName>
        <fullName evidence="2">CheW-like domain protein</fullName>
    </submittedName>
    <submittedName>
        <fullName evidence="3">Chemotaxis protein CheW</fullName>
    </submittedName>
</protein>
<dbReference type="InterPro" id="IPR036061">
    <property type="entry name" value="CheW-like_dom_sf"/>
</dbReference>
<dbReference type="GO" id="GO:0007165">
    <property type="term" value="P:signal transduction"/>
    <property type="evidence" value="ECO:0007669"/>
    <property type="project" value="InterPro"/>
</dbReference>
<evidence type="ECO:0000313" key="2">
    <source>
        <dbReference type="EMBL" id="KRG17622.1"/>
    </source>
</evidence>
<gene>
    <name evidence="3" type="ORF">CC99x_000740</name>
    <name evidence="2" type="ORF">CC99x_02221</name>
</gene>
<comment type="caution">
    <text evidence="2">The sequence shown here is derived from an EMBL/GenBank/DDBJ whole genome shotgun (WGS) entry which is preliminary data.</text>
</comment>
<dbReference type="InterPro" id="IPR002545">
    <property type="entry name" value="CheW-lke_dom"/>
</dbReference>
<proteinExistence type="predicted"/>
<evidence type="ECO:0000259" key="1">
    <source>
        <dbReference type="PROSITE" id="PS50851"/>
    </source>
</evidence>
<accession>A0A0Q9YA67</accession>
<keyword evidence="4" id="KW-1185">Reference proteome</keyword>
<dbReference type="GO" id="GO:0006935">
    <property type="term" value="P:chemotaxis"/>
    <property type="evidence" value="ECO:0007669"/>
    <property type="project" value="InterPro"/>
</dbReference>
<name>A0A0Q9YA67_9GAMM</name>
<dbReference type="RefSeq" id="WP_057625320.1">
    <property type="nucleotide sequence ID" value="NZ_LKHV02000001.1"/>
</dbReference>
<dbReference type="Gene3D" id="2.40.50.180">
    <property type="entry name" value="CheA-289, Domain 4"/>
    <property type="match status" value="1"/>
</dbReference>
<reference evidence="3" key="2">
    <citation type="journal article" date="2016" name="Genome Announc.">
        <title>Draft Genome Sequences of Two Novel Amoeba-Resistant Intranuclear Bacteria, 'Candidatus Berkiella cookevillensis' and 'Candidatus Berkiella aquae'.</title>
        <authorList>
            <person name="Mehari Y.T."/>
            <person name="Arivett B.A."/>
            <person name="Farone A.L."/>
            <person name="Gunderson J.H."/>
            <person name="Farone M.B."/>
        </authorList>
    </citation>
    <scope>NUCLEOTIDE SEQUENCE</scope>
    <source>
        <strain evidence="3">CC99</strain>
    </source>
</reference>